<name>A0ABR4NS26_9SACH</name>
<gene>
    <name evidence="4" type="ORF">RNJ44_00703</name>
</gene>
<protein>
    <submittedName>
        <fullName evidence="4">Small ribosomal subunit protein bS21m</fullName>
    </submittedName>
</protein>
<keyword evidence="5" id="KW-1185">Reference proteome</keyword>
<evidence type="ECO:0000256" key="2">
    <source>
        <dbReference type="ARBA" id="ARBA00022980"/>
    </source>
</evidence>
<dbReference type="PANTHER" id="PTHR41237">
    <property type="entry name" value="37S RIBOSOMAL PROTEIN MRP21, MITOCHONDRIAL"/>
    <property type="match status" value="1"/>
</dbReference>
<proteinExistence type="inferred from homology"/>
<comment type="similarity">
    <text evidence="1">Belongs to the bacterial ribosomal protein bS21 family.</text>
</comment>
<dbReference type="PANTHER" id="PTHR41237:SF1">
    <property type="entry name" value="SMALL RIBOSOMAL SUBUNIT PROTEIN BS21M"/>
    <property type="match status" value="1"/>
</dbReference>
<dbReference type="EMBL" id="JBEVYD010000008">
    <property type="protein sequence ID" value="KAL3231064.1"/>
    <property type="molecule type" value="Genomic_DNA"/>
</dbReference>
<keyword evidence="2" id="KW-0689">Ribosomal protein</keyword>
<evidence type="ECO:0000313" key="5">
    <source>
        <dbReference type="Proteomes" id="UP001623330"/>
    </source>
</evidence>
<reference evidence="4 5" key="1">
    <citation type="submission" date="2024-05" db="EMBL/GenBank/DDBJ databases">
        <title>Long read based assembly of the Candida bracarensis genome reveals expanded adhesin content.</title>
        <authorList>
            <person name="Marcet-Houben M."/>
            <person name="Ksiezopolska E."/>
            <person name="Gabaldon T."/>
        </authorList>
    </citation>
    <scope>NUCLEOTIDE SEQUENCE [LARGE SCALE GENOMIC DNA]</scope>
    <source>
        <strain evidence="4 5">CBM6</strain>
    </source>
</reference>
<dbReference type="NCBIfam" id="TIGR00030">
    <property type="entry name" value="S21p"/>
    <property type="match status" value="1"/>
</dbReference>
<accession>A0ABR4NS26</accession>
<evidence type="ECO:0000256" key="1">
    <source>
        <dbReference type="ARBA" id="ARBA00006640"/>
    </source>
</evidence>
<evidence type="ECO:0000256" key="3">
    <source>
        <dbReference type="ARBA" id="ARBA00023274"/>
    </source>
</evidence>
<keyword evidence="3" id="KW-0687">Ribonucleoprotein</keyword>
<dbReference type="Proteomes" id="UP001623330">
    <property type="component" value="Unassembled WGS sequence"/>
</dbReference>
<evidence type="ECO:0000313" key="4">
    <source>
        <dbReference type="EMBL" id="KAL3231064.1"/>
    </source>
</evidence>
<sequence length="151" mass="17303">MLRSLLFVRPFSAGRTVLQKANPFDKLRDKSSILSPTINLRMRGNMMNKSAQVSSEDLQLREEALDSTATVRGVQAGRTVVVHNGDTSTALRRLTRKLVSNGVPMDRRNQRFHMKPGKVAELKRSQRHRRDFKKGFKRLIEIVKDAKRKGY</sequence>
<dbReference type="InterPro" id="IPR001911">
    <property type="entry name" value="Ribosomal_bS21"/>
</dbReference>
<organism evidence="4 5">
    <name type="scientific">Nakaseomyces bracarensis</name>
    <dbReference type="NCBI Taxonomy" id="273131"/>
    <lineage>
        <taxon>Eukaryota</taxon>
        <taxon>Fungi</taxon>
        <taxon>Dikarya</taxon>
        <taxon>Ascomycota</taxon>
        <taxon>Saccharomycotina</taxon>
        <taxon>Saccharomycetes</taxon>
        <taxon>Saccharomycetales</taxon>
        <taxon>Saccharomycetaceae</taxon>
        <taxon>Nakaseomyces</taxon>
    </lineage>
</organism>
<dbReference type="Pfam" id="PF01165">
    <property type="entry name" value="Ribosomal_S21"/>
    <property type="match status" value="1"/>
</dbReference>
<dbReference type="InterPro" id="IPR052837">
    <property type="entry name" value="Mitoribosomal_bS21"/>
</dbReference>
<comment type="caution">
    <text evidence="4">The sequence shown here is derived from an EMBL/GenBank/DDBJ whole genome shotgun (WGS) entry which is preliminary data.</text>
</comment>